<dbReference type="Proteomes" id="UP000053681">
    <property type="component" value="Unassembled WGS sequence"/>
</dbReference>
<comment type="caution">
    <text evidence="1">The sequence shown here is derived from an EMBL/GenBank/DDBJ whole genome shotgun (WGS) entry which is preliminary data.</text>
</comment>
<evidence type="ECO:0000313" key="2">
    <source>
        <dbReference type="Proteomes" id="UP000053681"/>
    </source>
</evidence>
<evidence type="ECO:0000313" key="1">
    <source>
        <dbReference type="EMBL" id="KSU83965.1"/>
    </source>
</evidence>
<dbReference type="AlphaFoldDB" id="A0A0V8JAD1"/>
<accession>A0A0V8JAD1</accession>
<organism evidence="1 2">
    <name type="scientific">Priestia veravalensis</name>
    <dbReference type="NCBI Taxonomy" id="1414648"/>
    <lineage>
        <taxon>Bacteria</taxon>
        <taxon>Bacillati</taxon>
        <taxon>Bacillota</taxon>
        <taxon>Bacilli</taxon>
        <taxon>Bacillales</taxon>
        <taxon>Bacillaceae</taxon>
        <taxon>Priestia</taxon>
    </lineage>
</organism>
<proteinExistence type="predicted"/>
<name>A0A0V8JAD1_9BACI</name>
<gene>
    <name evidence="1" type="ORF">AS180_21210</name>
</gene>
<reference evidence="1 2" key="1">
    <citation type="submission" date="2015-11" db="EMBL/GenBank/DDBJ databases">
        <title>Bacillus caseinolyticus sp nov.</title>
        <authorList>
            <person name="Dastager S.G."/>
            <person name="Mawlankar R."/>
        </authorList>
    </citation>
    <scope>NUCLEOTIDE SEQUENCE [LARGE SCALE GENOMIC DNA]</scope>
    <source>
        <strain evidence="1 2">SGD-V-76</strain>
    </source>
</reference>
<keyword evidence="2" id="KW-1185">Reference proteome</keyword>
<protein>
    <submittedName>
        <fullName evidence="1">Uncharacterized protein</fullName>
    </submittedName>
</protein>
<sequence>MSSLLPVMKEFGRDYLQEVAEEQPDLVDLLILSCHLPQGKKKIILNELTNNIKNSYQRLGQNAPK</sequence>
<dbReference type="RefSeq" id="WP_061785931.1">
    <property type="nucleotide sequence ID" value="NZ_KQ758761.1"/>
</dbReference>
<dbReference type="EMBL" id="LNQP01000147">
    <property type="protein sequence ID" value="KSU83965.1"/>
    <property type="molecule type" value="Genomic_DNA"/>
</dbReference>